<keyword evidence="2" id="KW-1185">Reference proteome</keyword>
<feature type="transmembrane region" description="Helical" evidence="1">
    <location>
        <begin position="6"/>
        <end position="25"/>
    </location>
</feature>
<sequence length="114" mass="13607">MKIKIFIYIFFIFTIIFNAILLISAQPSGRIINAKKYKTLPNGKRVYFLYRPGISIPFIANAPNQESRLTSNYFEKQNKNIVKKEHHFSHLLRQPIMGMSQWWNFEDDNRIRKV</sequence>
<dbReference type="Proteomes" id="UP000038045">
    <property type="component" value="Unplaced"/>
</dbReference>
<accession>A0A0N4Z3X3</accession>
<evidence type="ECO:0000313" key="3">
    <source>
        <dbReference type="WBParaSite" id="PTRK_0000168500.1"/>
    </source>
</evidence>
<reference evidence="3" key="1">
    <citation type="submission" date="2017-02" db="UniProtKB">
        <authorList>
            <consortium name="WormBaseParasite"/>
        </authorList>
    </citation>
    <scope>IDENTIFICATION</scope>
</reference>
<organism evidence="2 3">
    <name type="scientific">Parastrongyloides trichosuri</name>
    <name type="common">Possum-specific nematode worm</name>
    <dbReference type="NCBI Taxonomy" id="131310"/>
    <lineage>
        <taxon>Eukaryota</taxon>
        <taxon>Metazoa</taxon>
        <taxon>Ecdysozoa</taxon>
        <taxon>Nematoda</taxon>
        <taxon>Chromadorea</taxon>
        <taxon>Rhabditida</taxon>
        <taxon>Tylenchina</taxon>
        <taxon>Panagrolaimomorpha</taxon>
        <taxon>Strongyloidoidea</taxon>
        <taxon>Strongyloididae</taxon>
        <taxon>Parastrongyloides</taxon>
    </lineage>
</organism>
<proteinExistence type="predicted"/>
<protein>
    <submittedName>
        <fullName evidence="3">Uncharacterized protein</fullName>
    </submittedName>
</protein>
<dbReference type="AlphaFoldDB" id="A0A0N4Z3X3"/>
<keyword evidence="1" id="KW-1133">Transmembrane helix</keyword>
<name>A0A0N4Z3X3_PARTI</name>
<evidence type="ECO:0000313" key="2">
    <source>
        <dbReference type="Proteomes" id="UP000038045"/>
    </source>
</evidence>
<keyword evidence="1" id="KW-0812">Transmembrane</keyword>
<evidence type="ECO:0000256" key="1">
    <source>
        <dbReference type="SAM" id="Phobius"/>
    </source>
</evidence>
<keyword evidence="1" id="KW-0472">Membrane</keyword>
<dbReference type="WBParaSite" id="PTRK_0000168500.1">
    <property type="protein sequence ID" value="PTRK_0000168500.1"/>
    <property type="gene ID" value="PTRK_0000168500"/>
</dbReference>